<name>A0A8S5Q056_9CAUD</name>
<organism evidence="1">
    <name type="scientific">Siphoviridae sp. ctMOb8</name>
    <dbReference type="NCBI Taxonomy" id="2825460"/>
    <lineage>
        <taxon>Viruses</taxon>
        <taxon>Duplodnaviria</taxon>
        <taxon>Heunggongvirae</taxon>
        <taxon>Uroviricota</taxon>
        <taxon>Caudoviricetes</taxon>
    </lineage>
</organism>
<proteinExistence type="predicted"/>
<accession>A0A8S5Q056</accession>
<reference evidence="1" key="1">
    <citation type="journal article" date="2021" name="Proc. Natl. Acad. Sci. U.S.A.">
        <title>A Catalog of Tens of Thousands of Viruses from Human Metagenomes Reveals Hidden Associations with Chronic Diseases.</title>
        <authorList>
            <person name="Tisza M.J."/>
            <person name="Buck C.B."/>
        </authorList>
    </citation>
    <scope>NUCLEOTIDE SEQUENCE</scope>
    <source>
        <strain evidence="1">CtMOb8</strain>
    </source>
</reference>
<evidence type="ECO:0000313" key="1">
    <source>
        <dbReference type="EMBL" id="DAE12201.1"/>
    </source>
</evidence>
<dbReference type="EMBL" id="BK015544">
    <property type="protein sequence ID" value="DAE12201.1"/>
    <property type="molecule type" value="Genomic_DNA"/>
</dbReference>
<sequence length="49" mass="5120">MNNPCPIVLGSYSPSQNGIIVSPHGIALCITGGGKGHDVDKPKILIEYD</sequence>
<protein>
    <submittedName>
        <fullName evidence="1">Uncharacterized protein</fullName>
    </submittedName>
</protein>